<comment type="caution">
    <text evidence="2">The sequence shown here is derived from an EMBL/GenBank/DDBJ whole genome shotgun (WGS) entry which is preliminary data.</text>
</comment>
<gene>
    <name evidence="2" type="ORF">FZC79_16040</name>
</gene>
<feature type="transmembrane region" description="Helical" evidence="1">
    <location>
        <begin position="99"/>
        <end position="118"/>
    </location>
</feature>
<evidence type="ECO:0000313" key="3">
    <source>
        <dbReference type="Proteomes" id="UP000323317"/>
    </source>
</evidence>
<accession>A0A5D4KAP1</accession>
<dbReference type="Proteomes" id="UP000323317">
    <property type="component" value="Unassembled WGS sequence"/>
</dbReference>
<keyword evidence="1" id="KW-0812">Transmembrane</keyword>
<evidence type="ECO:0000256" key="1">
    <source>
        <dbReference type="SAM" id="Phobius"/>
    </source>
</evidence>
<protein>
    <submittedName>
        <fullName evidence="2">DUF4306 domain-containing protein</fullName>
    </submittedName>
</protein>
<organism evidence="2 3">
    <name type="scientific">Rossellomorea vietnamensis</name>
    <dbReference type="NCBI Taxonomy" id="218284"/>
    <lineage>
        <taxon>Bacteria</taxon>
        <taxon>Bacillati</taxon>
        <taxon>Bacillota</taxon>
        <taxon>Bacilli</taxon>
        <taxon>Bacillales</taxon>
        <taxon>Bacillaceae</taxon>
        <taxon>Rossellomorea</taxon>
    </lineage>
</organism>
<dbReference type="Pfam" id="PF14154">
    <property type="entry name" value="DUF4306"/>
    <property type="match status" value="1"/>
</dbReference>
<dbReference type="InterPro" id="IPR025440">
    <property type="entry name" value="DUF4306"/>
</dbReference>
<proteinExistence type="predicted"/>
<keyword evidence="1" id="KW-1133">Transmembrane helix</keyword>
<name>A0A5D4KAP1_9BACI</name>
<feature type="transmembrane region" description="Helical" evidence="1">
    <location>
        <begin position="72"/>
        <end position="92"/>
    </location>
</feature>
<sequence length="157" mass="17789">MNYKSLILSILALFVLMTGVFSLYEGSALNDNPEQWKYTAVISQMMNEGEVLEKSEISQLDFFLYAIKFRPFFPASMIVFILLMLFVAVFPFSHRKTSWPVMGVYFLVFIVSLTVQPAEQGTALFLAALRYSSLLLCLSAFILIKSPTLFNGKVVNE</sequence>
<dbReference type="EMBL" id="VTEH01000014">
    <property type="protein sequence ID" value="TYR73969.1"/>
    <property type="molecule type" value="Genomic_DNA"/>
</dbReference>
<evidence type="ECO:0000313" key="2">
    <source>
        <dbReference type="EMBL" id="TYR73969.1"/>
    </source>
</evidence>
<dbReference type="AlphaFoldDB" id="A0A5D4KAP1"/>
<keyword evidence="1" id="KW-0472">Membrane</keyword>
<dbReference type="RefSeq" id="WP_148947805.1">
    <property type="nucleotide sequence ID" value="NZ_VTEH01000014.1"/>
</dbReference>
<reference evidence="2 3" key="1">
    <citation type="submission" date="2019-08" db="EMBL/GenBank/DDBJ databases">
        <title>Bacillus genomes from the desert of Cuatro Cienegas, Coahuila.</title>
        <authorList>
            <person name="Olmedo-Alvarez G."/>
        </authorList>
    </citation>
    <scope>NUCLEOTIDE SEQUENCE [LARGE SCALE GENOMIC DNA]</scope>
    <source>
        <strain evidence="2 3">CH40_1T</strain>
    </source>
</reference>
<feature type="transmembrane region" description="Helical" evidence="1">
    <location>
        <begin position="124"/>
        <end position="144"/>
    </location>
</feature>